<organism evidence="1 2">
    <name type="scientific">Sulfitobacter dubius</name>
    <dbReference type="NCBI Taxonomy" id="218673"/>
    <lineage>
        <taxon>Bacteria</taxon>
        <taxon>Pseudomonadati</taxon>
        <taxon>Pseudomonadota</taxon>
        <taxon>Alphaproteobacteria</taxon>
        <taxon>Rhodobacterales</taxon>
        <taxon>Roseobacteraceae</taxon>
        <taxon>Sulfitobacter</taxon>
    </lineage>
</organism>
<accession>A0ABY3ZPD5</accession>
<keyword evidence="1" id="KW-0614">Plasmid</keyword>
<gene>
    <name evidence="1" type="ORF">DSM109990_03385</name>
</gene>
<evidence type="ECO:0008006" key="3">
    <source>
        <dbReference type="Google" id="ProtNLM"/>
    </source>
</evidence>
<keyword evidence="2" id="KW-1185">Reference proteome</keyword>
<reference evidence="2" key="1">
    <citation type="journal article" date="2022" name="Microorganisms">
        <title>Beyond the ABCs#Discovery of Three New Plasmid Types in Rhodobacterales (RepQ, RepY, RepW).</title>
        <authorList>
            <person name="Freese H.M."/>
            <person name="Ringel V."/>
            <person name="Overmann J."/>
            <person name="Petersen J."/>
        </authorList>
    </citation>
    <scope>NUCLEOTIDE SEQUENCE [LARGE SCALE GENOMIC DNA]</scope>
    <source>
        <strain evidence="2">DSM 109990</strain>
        <plasmid evidence="2">pDSM109990_a</plasmid>
    </source>
</reference>
<name>A0ABY3ZPD5_9RHOB</name>
<dbReference type="EMBL" id="CP085145">
    <property type="protein sequence ID" value="UOA16503.1"/>
    <property type="molecule type" value="Genomic_DNA"/>
</dbReference>
<evidence type="ECO:0000313" key="2">
    <source>
        <dbReference type="Proteomes" id="UP000831019"/>
    </source>
</evidence>
<sequence length="76" mass="8639">MTHFEIICSPLSQSVVVEGNRFKIQIYRGEDTQWSLEIVNAKGTSFVWDELFPTEEDALGAALKDFENSPIKNFLS</sequence>
<dbReference type="RefSeq" id="WP_243263474.1">
    <property type="nucleotide sequence ID" value="NZ_CP085145.1"/>
</dbReference>
<geneLocation type="plasmid" evidence="1 2">
    <name>pDSM109990_a</name>
</geneLocation>
<evidence type="ECO:0000313" key="1">
    <source>
        <dbReference type="EMBL" id="UOA16503.1"/>
    </source>
</evidence>
<dbReference type="Proteomes" id="UP000831019">
    <property type="component" value="Plasmid pDSM109990_a"/>
</dbReference>
<protein>
    <recommendedName>
        <fullName evidence="3">KTSC domain-containing protein</fullName>
    </recommendedName>
</protein>
<proteinExistence type="predicted"/>